<keyword evidence="3" id="KW-1185">Reference proteome</keyword>
<protein>
    <submittedName>
        <fullName evidence="2">Uncharacterized protein</fullName>
    </submittedName>
</protein>
<dbReference type="Proteomes" id="UP001215598">
    <property type="component" value="Unassembled WGS sequence"/>
</dbReference>
<dbReference type="EMBL" id="JARKIB010000129">
    <property type="protein sequence ID" value="KAJ7735010.1"/>
    <property type="molecule type" value="Genomic_DNA"/>
</dbReference>
<dbReference type="Pfam" id="PF14494">
    <property type="entry name" value="DUF4436"/>
    <property type="match status" value="1"/>
</dbReference>
<proteinExistence type="predicted"/>
<feature type="transmembrane region" description="Helical" evidence="1">
    <location>
        <begin position="87"/>
        <end position="112"/>
    </location>
</feature>
<comment type="caution">
    <text evidence="2">The sequence shown here is derived from an EMBL/GenBank/DDBJ whole genome shotgun (WGS) entry which is preliminary data.</text>
</comment>
<evidence type="ECO:0000313" key="3">
    <source>
        <dbReference type="Proteomes" id="UP001215598"/>
    </source>
</evidence>
<reference evidence="2" key="1">
    <citation type="submission" date="2023-03" db="EMBL/GenBank/DDBJ databases">
        <title>Massive genome expansion in bonnet fungi (Mycena s.s.) driven by repeated elements and novel gene families across ecological guilds.</title>
        <authorList>
            <consortium name="Lawrence Berkeley National Laboratory"/>
            <person name="Harder C.B."/>
            <person name="Miyauchi S."/>
            <person name="Viragh M."/>
            <person name="Kuo A."/>
            <person name="Thoen E."/>
            <person name="Andreopoulos B."/>
            <person name="Lu D."/>
            <person name="Skrede I."/>
            <person name="Drula E."/>
            <person name="Henrissat B."/>
            <person name="Morin E."/>
            <person name="Kohler A."/>
            <person name="Barry K."/>
            <person name="LaButti K."/>
            <person name="Morin E."/>
            <person name="Salamov A."/>
            <person name="Lipzen A."/>
            <person name="Mereny Z."/>
            <person name="Hegedus B."/>
            <person name="Baldrian P."/>
            <person name="Stursova M."/>
            <person name="Weitz H."/>
            <person name="Taylor A."/>
            <person name="Grigoriev I.V."/>
            <person name="Nagy L.G."/>
            <person name="Martin F."/>
            <person name="Kauserud H."/>
        </authorList>
    </citation>
    <scope>NUCLEOTIDE SEQUENCE</scope>
    <source>
        <strain evidence="2">CBHHK182m</strain>
    </source>
</reference>
<organism evidence="2 3">
    <name type="scientific">Mycena metata</name>
    <dbReference type="NCBI Taxonomy" id="1033252"/>
    <lineage>
        <taxon>Eukaryota</taxon>
        <taxon>Fungi</taxon>
        <taxon>Dikarya</taxon>
        <taxon>Basidiomycota</taxon>
        <taxon>Agaricomycotina</taxon>
        <taxon>Agaricomycetes</taxon>
        <taxon>Agaricomycetidae</taxon>
        <taxon>Agaricales</taxon>
        <taxon>Marasmiineae</taxon>
        <taxon>Mycenaceae</taxon>
        <taxon>Mycena</taxon>
    </lineage>
</organism>
<evidence type="ECO:0000256" key="1">
    <source>
        <dbReference type="SAM" id="Phobius"/>
    </source>
</evidence>
<keyword evidence="1" id="KW-0812">Transmembrane</keyword>
<evidence type="ECO:0000313" key="2">
    <source>
        <dbReference type="EMBL" id="KAJ7735010.1"/>
    </source>
</evidence>
<dbReference type="InterPro" id="IPR027948">
    <property type="entry name" value="DUF4436"/>
</dbReference>
<name>A0AAD7I6A8_9AGAR</name>
<sequence>MPWVINTKVDPTSARASIFSTLGNYPFDSFHSLLNLTAMDGTTTLAVRTSITPLAPGFAITSDGLSAAGSPNYVRSINVYRSKPVRIYATLVSVCIAIVSLILFGITMDVLLWGYKRELGVLLLSVATLFAFTQLRQTLPGVPPGTGTILDYYVNLPCFFLLAVSSILSILSSAWTTHSQDGKPRETWLSRHWPGIQSEVGIEETEVVEKTEISADVAIEDSLV</sequence>
<gene>
    <name evidence="2" type="ORF">B0H16DRAFT_135216</name>
</gene>
<keyword evidence="1" id="KW-1133">Transmembrane helix</keyword>
<feature type="transmembrane region" description="Helical" evidence="1">
    <location>
        <begin position="152"/>
        <end position="175"/>
    </location>
</feature>
<keyword evidence="1" id="KW-0472">Membrane</keyword>
<dbReference type="AlphaFoldDB" id="A0AAD7I6A8"/>
<accession>A0AAD7I6A8</accession>